<organism evidence="1 2">
    <name type="scientific">Brachionus plicatilis</name>
    <name type="common">Marine rotifer</name>
    <name type="synonym">Brachionus muelleri</name>
    <dbReference type="NCBI Taxonomy" id="10195"/>
    <lineage>
        <taxon>Eukaryota</taxon>
        <taxon>Metazoa</taxon>
        <taxon>Spiralia</taxon>
        <taxon>Gnathifera</taxon>
        <taxon>Rotifera</taxon>
        <taxon>Eurotatoria</taxon>
        <taxon>Monogononta</taxon>
        <taxon>Pseudotrocha</taxon>
        <taxon>Ploima</taxon>
        <taxon>Brachionidae</taxon>
        <taxon>Brachionus</taxon>
    </lineage>
</organism>
<sequence>MLKLGKIEQTHQKLSNQIIQKVGNEKKKQLVKIVLNPTEIPVIQLLCPYRGYKKTFCSFCRMASLLNKIKSKQK</sequence>
<comment type="caution">
    <text evidence="1">The sequence shown here is derived from an EMBL/GenBank/DDBJ whole genome shotgun (WGS) entry which is preliminary data.</text>
</comment>
<gene>
    <name evidence="1" type="ORF">BpHYR1_015738</name>
</gene>
<reference evidence="1 2" key="1">
    <citation type="journal article" date="2018" name="Sci. Rep.">
        <title>Genomic signatures of local adaptation to the degree of environmental predictability in rotifers.</title>
        <authorList>
            <person name="Franch-Gras L."/>
            <person name="Hahn C."/>
            <person name="Garcia-Roger E.M."/>
            <person name="Carmona M.J."/>
            <person name="Serra M."/>
            <person name="Gomez A."/>
        </authorList>
    </citation>
    <scope>NUCLEOTIDE SEQUENCE [LARGE SCALE GENOMIC DNA]</scope>
    <source>
        <strain evidence="1">HYR1</strain>
    </source>
</reference>
<keyword evidence="2" id="KW-1185">Reference proteome</keyword>
<evidence type="ECO:0000313" key="2">
    <source>
        <dbReference type="Proteomes" id="UP000276133"/>
    </source>
</evidence>
<accession>A0A3M7PWU5</accession>
<dbReference type="EMBL" id="REGN01008475">
    <property type="protein sequence ID" value="RNA03493.1"/>
    <property type="molecule type" value="Genomic_DNA"/>
</dbReference>
<protein>
    <submittedName>
        <fullName evidence="1">Uncharacterized protein</fullName>
    </submittedName>
</protein>
<name>A0A3M7PWU5_BRAPC</name>
<dbReference type="AlphaFoldDB" id="A0A3M7PWU5"/>
<evidence type="ECO:0000313" key="1">
    <source>
        <dbReference type="EMBL" id="RNA03493.1"/>
    </source>
</evidence>
<dbReference type="Proteomes" id="UP000276133">
    <property type="component" value="Unassembled WGS sequence"/>
</dbReference>
<proteinExistence type="predicted"/>